<dbReference type="EC" id="3.11.1.2" evidence="1"/>
<dbReference type="InterPro" id="IPR017850">
    <property type="entry name" value="Alkaline_phosphatase_core_sf"/>
</dbReference>
<protein>
    <submittedName>
        <fullName evidence="1">Phosphonoacetate hydrolase</fullName>
        <ecNumber evidence="1">3.11.1.2</ecNumber>
    </submittedName>
</protein>
<dbReference type="EMBL" id="JACBYR010000001">
    <property type="protein sequence ID" value="NYE81842.1"/>
    <property type="molecule type" value="Genomic_DNA"/>
</dbReference>
<dbReference type="NCBIfam" id="TIGR02335">
    <property type="entry name" value="hydr_PhnA"/>
    <property type="match status" value="1"/>
</dbReference>
<accession>A0A7Y9LKT9</accession>
<dbReference type="SUPFAM" id="SSF53649">
    <property type="entry name" value="Alkaline phosphatase-like"/>
    <property type="match status" value="1"/>
</dbReference>
<dbReference type="AlphaFoldDB" id="A0A7Y9LKT9"/>
<gene>
    <name evidence="1" type="ORF">FHW18_001113</name>
</gene>
<keyword evidence="2" id="KW-1185">Reference proteome</keyword>
<comment type="caution">
    <text evidence="1">The sequence shown here is derived from an EMBL/GenBank/DDBJ whole genome shotgun (WGS) entry which is preliminary data.</text>
</comment>
<dbReference type="GO" id="GO:0047400">
    <property type="term" value="F:phosphonoacetate hydrolase activity"/>
    <property type="evidence" value="ECO:0007669"/>
    <property type="project" value="UniProtKB-EC"/>
</dbReference>
<keyword evidence="1" id="KW-0378">Hydrolase</keyword>
<organism evidence="1 2">
    <name type="scientific">Pigmentiphaga litoralis</name>
    <dbReference type="NCBI Taxonomy" id="516702"/>
    <lineage>
        <taxon>Bacteria</taxon>
        <taxon>Pseudomonadati</taxon>
        <taxon>Pseudomonadota</taxon>
        <taxon>Betaproteobacteria</taxon>
        <taxon>Burkholderiales</taxon>
        <taxon>Alcaligenaceae</taxon>
        <taxon>Pigmentiphaga</taxon>
    </lineage>
</organism>
<dbReference type="InterPro" id="IPR012710">
    <property type="entry name" value="Phosphonoacetate_hydro"/>
</dbReference>
<proteinExistence type="predicted"/>
<dbReference type="Gene3D" id="3.30.1360.110">
    <property type="entry name" value="Domain 2, Phosphonoacetate Hydrolase"/>
    <property type="match status" value="1"/>
</dbReference>
<dbReference type="InterPro" id="IPR023116">
    <property type="entry name" value="Phosphonoacetate_hydro_insert"/>
</dbReference>
<dbReference type="Proteomes" id="UP000542125">
    <property type="component" value="Unassembled WGS sequence"/>
</dbReference>
<evidence type="ECO:0000313" key="1">
    <source>
        <dbReference type="EMBL" id="NYE81842.1"/>
    </source>
</evidence>
<dbReference type="RefSeq" id="WP_179584171.1">
    <property type="nucleotide sequence ID" value="NZ_JACBYR010000001.1"/>
</dbReference>
<dbReference type="CDD" id="cd16018">
    <property type="entry name" value="Enpp"/>
    <property type="match status" value="1"/>
</dbReference>
<name>A0A7Y9LKT9_9BURK</name>
<dbReference type="PANTHER" id="PTHR10151:SF120">
    <property type="entry name" value="BIS(5'-ADENOSYL)-TRIPHOSPHATASE"/>
    <property type="match status" value="1"/>
</dbReference>
<sequence>MTPYIELHQRRYALPTRPTVVICIDGCDPEYIEQGIRDGVCPTIASFVRNGFVGTADCVMPSFTNPNNVSIVTGAPPSVHGISGNYYLEPDTGREIMVTDATLLRGQTLLALLSQSGVPTASITAKDKLRKILGHEMEGISFSTQEAAGCTLEEHGIDDVEALVGRPAPDMYSGDLSLYVLDAGLALLRAGRAQLLYLSLSDYIQHKHAPGDPESDAFLRAVDTRIQAFVDLGAVVGCVADHGMSRKTADSGQANVIFLQDRLEAEFGKGSARVICPITDPFVRHHGALGSFVRVYARDAADVPAMIAFSQALSGVKTVLARQEAAEQLELPADREGDFLAVSEHDHVIGSRADEHDLSNLGRHPLRSHGGFSEQAVPFLVSHPLNGTYEQRAGHSRLRNFDIFDYVLNGISVNEDVNLQ</sequence>
<dbReference type="Gene3D" id="3.40.720.10">
    <property type="entry name" value="Alkaline Phosphatase, subunit A"/>
    <property type="match status" value="1"/>
</dbReference>
<dbReference type="Pfam" id="PF01663">
    <property type="entry name" value="Phosphodiest"/>
    <property type="match status" value="1"/>
</dbReference>
<dbReference type="InterPro" id="IPR002591">
    <property type="entry name" value="Phosphodiest/P_Trfase"/>
</dbReference>
<reference evidence="1 2" key="1">
    <citation type="submission" date="2020-07" db="EMBL/GenBank/DDBJ databases">
        <title>Genomic Encyclopedia of Type Strains, Phase IV (KMG-V): Genome sequencing to study the core and pangenomes of soil and plant-associated prokaryotes.</title>
        <authorList>
            <person name="Whitman W."/>
        </authorList>
    </citation>
    <scope>NUCLEOTIDE SEQUENCE [LARGE SCALE GENOMIC DNA]</scope>
    <source>
        <strain evidence="1 2">SAS40</strain>
    </source>
</reference>
<evidence type="ECO:0000313" key="2">
    <source>
        <dbReference type="Proteomes" id="UP000542125"/>
    </source>
</evidence>
<dbReference type="PANTHER" id="PTHR10151">
    <property type="entry name" value="ECTONUCLEOTIDE PYROPHOSPHATASE/PHOSPHODIESTERASE"/>
    <property type="match status" value="1"/>
</dbReference>